<dbReference type="Pfam" id="PF04226">
    <property type="entry name" value="Transgly_assoc"/>
    <property type="match status" value="1"/>
</dbReference>
<protein>
    <recommendedName>
        <fullName evidence="10">Transglycosylase associated protein</fullName>
    </recommendedName>
</protein>
<feature type="transmembrane region" description="Helical" evidence="7">
    <location>
        <begin position="54"/>
        <end position="73"/>
    </location>
</feature>
<dbReference type="EMBL" id="NPZB01000001">
    <property type="protein sequence ID" value="PNS09390.1"/>
    <property type="molecule type" value="Genomic_DNA"/>
</dbReference>
<evidence type="ECO:0000256" key="2">
    <source>
        <dbReference type="ARBA" id="ARBA00011006"/>
    </source>
</evidence>
<sequence length="82" mass="8637">MGHILYTIIIGAVIGILARFFKPGADPMGWIITIILGIAGAYIGSMLYAGGGVIGFIISIVCAIVLLFIYEFIRGKMASSNA</sequence>
<feature type="transmembrane region" description="Helical" evidence="7">
    <location>
        <begin position="6"/>
        <end position="21"/>
    </location>
</feature>
<dbReference type="PANTHER" id="PTHR33884:SF7">
    <property type="entry name" value="BSL8023 PROTEIN"/>
    <property type="match status" value="1"/>
</dbReference>
<evidence type="ECO:0000256" key="5">
    <source>
        <dbReference type="ARBA" id="ARBA00022989"/>
    </source>
</evidence>
<comment type="caution">
    <text evidence="8">The sequence shown here is derived from an EMBL/GenBank/DDBJ whole genome shotgun (WGS) entry which is preliminary data.</text>
</comment>
<keyword evidence="9" id="KW-1185">Reference proteome</keyword>
<dbReference type="InterPro" id="IPR007341">
    <property type="entry name" value="Transgly_assoc"/>
</dbReference>
<reference evidence="8 9" key="1">
    <citation type="submission" date="2017-08" db="EMBL/GenBank/DDBJ databases">
        <title>Lysobacter sylvestris genome.</title>
        <authorList>
            <person name="Zhang D.-C."/>
            <person name="Albuquerque L."/>
            <person name="Franca L."/>
            <person name="Froufe H.J.C."/>
            <person name="Barroso C."/>
            <person name="Egas C."/>
            <person name="Da Costa M."/>
            <person name="Margesin R."/>
        </authorList>
    </citation>
    <scope>NUCLEOTIDE SEQUENCE [LARGE SCALE GENOMIC DNA]</scope>
    <source>
        <strain evidence="8 9">AM20-91</strain>
    </source>
</reference>
<name>A0A2K1Q2W8_9GAMM</name>
<evidence type="ECO:0000256" key="3">
    <source>
        <dbReference type="ARBA" id="ARBA00022475"/>
    </source>
</evidence>
<comment type="similarity">
    <text evidence="2">Belongs to the UPF0410 family.</text>
</comment>
<evidence type="ECO:0008006" key="10">
    <source>
        <dbReference type="Google" id="ProtNLM"/>
    </source>
</evidence>
<keyword evidence="5 7" id="KW-1133">Transmembrane helix</keyword>
<evidence type="ECO:0000313" key="9">
    <source>
        <dbReference type="Proteomes" id="UP000236220"/>
    </source>
</evidence>
<evidence type="ECO:0000256" key="1">
    <source>
        <dbReference type="ARBA" id="ARBA00004651"/>
    </source>
</evidence>
<evidence type="ECO:0000313" key="8">
    <source>
        <dbReference type="EMBL" id="PNS09390.1"/>
    </source>
</evidence>
<accession>A0A2K1Q2W8</accession>
<keyword evidence="4 7" id="KW-0812">Transmembrane</keyword>
<dbReference type="Proteomes" id="UP000236220">
    <property type="component" value="Unassembled WGS sequence"/>
</dbReference>
<dbReference type="AlphaFoldDB" id="A0A2K1Q2W8"/>
<organism evidence="8 9">
    <name type="scientific">Solilutibacter silvestris</name>
    <dbReference type="NCBI Taxonomy" id="1645665"/>
    <lineage>
        <taxon>Bacteria</taxon>
        <taxon>Pseudomonadati</taxon>
        <taxon>Pseudomonadota</taxon>
        <taxon>Gammaproteobacteria</taxon>
        <taxon>Lysobacterales</taxon>
        <taxon>Lysobacteraceae</taxon>
        <taxon>Solilutibacter</taxon>
    </lineage>
</organism>
<evidence type="ECO:0000256" key="4">
    <source>
        <dbReference type="ARBA" id="ARBA00022692"/>
    </source>
</evidence>
<keyword evidence="6 7" id="KW-0472">Membrane</keyword>
<proteinExistence type="inferred from homology"/>
<feature type="transmembrane region" description="Helical" evidence="7">
    <location>
        <begin position="28"/>
        <end position="48"/>
    </location>
</feature>
<evidence type="ECO:0000256" key="6">
    <source>
        <dbReference type="ARBA" id="ARBA00023136"/>
    </source>
</evidence>
<dbReference type="OrthoDB" id="9811343at2"/>
<dbReference type="RefSeq" id="WP_103074445.1">
    <property type="nucleotide sequence ID" value="NZ_NPZB01000001.1"/>
</dbReference>
<gene>
    <name evidence="8" type="ORF">Lysil_1019</name>
</gene>
<comment type="subcellular location">
    <subcellularLocation>
        <location evidence="1">Cell membrane</location>
        <topology evidence="1">Multi-pass membrane protein</topology>
    </subcellularLocation>
</comment>
<dbReference type="PANTHER" id="PTHR33884">
    <property type="entry name" value="UPF0410 PROTEIN YMGE"/>
    <property type="match status" value="1"/>
</dbReference>
<evidence type="ECO:0000256" key="7">
    <source>
        <dbReference type="SAM" id="Phobius"/>
    </source>
</evidence>
<dbReference type="GO" id="GO:0005886">
    <property type="term" value="C:plasma membrane"/>
    <property type="evidence" value="ECO:0007669"/>
    <property type="project" value="UniProtKB-SubCell"/>
</dbReference>
<keyword evidence="3" id="KW-1003">Cell membrane</keyword>